<evidence type="ECO:0000256" key="2">
    <source>
        <dbReference type="ARBA" id="ARBA00013211"/>
    </source>
</evidence>
<evidence type="ECO:0000313" key="7">
    <source>
        <dbReference type="Proteomes" id="UP001162156"/>
    </source>
</evidence>
<keyword evidence="3" id="KW-0808">Transferase</keyword>
<organism evidence="6 7">
    <name type="scientific">Rhamnusium bicolor</name>
    <dbReference type="NCBI Taxonomy" id="1586634"/>
    <lineage>
        <taxon>Eukaryota</taxon>
        <taxon>Metazoa</taxon>
        <taxon>Ecdysozoa</taxon>
        <taxon>Arthropoda</taxon>
        <taxon>Hexapoda</taxon>
        <taxon>Insecta</taxon>
        <taxon>Pterygota</taxon>
        <taxon>Neoptera</taxon>
        <taxon>Endopterygota</taxon>
        <taxon>Coleoptera</taxon>
        <taxon>Polyphaga</taxon>
        <taxon>Cucujiformia</taxon>
        <taxon>Chrysomeloidea</taxon>
        <taxon>Cerambycidae</taxon>
        <taxon>Lepturinae</taxon>
        <taxon>Rhagiini</taxon>
        <taxon>Rhamnusium</taxon>
    </lineage>
</organism>
<keyword evidence="5" id="KW-0812">Transmembrane</keyword>
<dbReference type="EMBL" id="JANEYF010001596">
    <property type="protein sequence ID" value="KAJ8962039.1"/>
    <property type="molecule type" value="Genomic_DNA"/>
</dbReference>
<comment type="caution">
    <text evidence="6">The sequence shown here is derived from an EMBL/GenBank/DDBJ whole genome shotgun (WGS) entry which is preliminary data.</text>
</comment>
<dbReference type="EC" id="2.3.1.51" evidence="2"/>
<keyword evidence="5" id="KW-1133">Transmembrane helix</keyword>
<evidence type="ECO:0000256" key="3">
    <source>
        <dbReference type="ARBA" id="ARBA00022679"/>
    </source>
</evidence>
<dbReference type="GO" id="GO:0005783">
    <property type="term" value="C:endoplasmic reticulum"/>
    <property type="evidence" value="ECO:0007669"/>
    <property type="project" value="TreeGrafter"/>
</dbReference>
<sequence>MTENYIPLKKGAFHMAISGQLPIIPVVYSRYYFLDKDVKRFDHGKVLITALPQIDTKGMTMQDIEALMEKVRGIMSTTYHETTKEVLEGLNPVSSQKIN</sequence>
<evidence type="ECO:0000256" key="4">
    <source>
        <dbReference type="ARBA" id="ARBA00023315"/>
    </source>
</evidence>
<dbReference type="GO" id="GO:0003841">
    <property type="term" value="F:1-acylglycerol-3-phosphate O-acyltransferase activity"/>
    <property type="evidence" value="ECO:0007669"/>
    <property type="project" value="UniProtKB-EC"/>
</dbReference>
<keyword evidence="4" id="KW-0012">Acyltransferase</keyword>
<dbReference type="AlphaFoldDB" id="A0AAV8ZED8"/>
<name>A0AAV8ZED8_9CUCU</name>
<evidence type="ECO:0000313" key="6">
    <source>
        <dbReference type="EMBL" id="KAJ8962039.1"/>
    </source>
</evidence>
<dbReference type="PANTHER" id="PTHR10434:SF11">
    <property type="entry name" value="1-ACYL-SN-GLYCEROL-3-PHOSPHATE ACYLTRANSFERASE"/>
    <property type="match status" value="1"/>
</dbReference>
<dbReference type="PANTHER" id="PTHR10434">
    <property type="entry name" value="1-ACYL-SN-GLYCEROL-3-PHOSPHATE ACYLTRANSFERASE"/>
    <property type="match status" value="1"/>
</dbReference>
<keyword evidence="7" id="KW-1185">Reference proteome</keyword>
<comment type="pathway">
    <text evidence="1">Phospholipid metabolism; CDP-diacylglycerol biosynthesis; CDP-diacylglycerol from sn-glycerol 3-phosphate: step 2/3.</text>
</comment>
<protein>
    <recommendedName>
        <fullName evidence="2">1-acylglycerol-3-phosphate O-acyltransferase</fullName>
        <ecNumber evidence="2">2.3.1.51</ecNumber>
    </recommendedName>
</protein>
<reference evidence="6" key="1">
    <citation type="journal article" date="2023" name="Insect Mol. Biol.">
        <title>Genome sequencing provides insights into the evolution of gene families encoding plant cell wall-degrading enzymes in longhorned beetles.</title>
        <authorList>
            <person name="Shin N.R."/>
            <person name="Okamura Y."/>
            <person name="Kirsch R."/>
            <person name="Pauchet Y."/>
        </authorList>
    </citation>
    <scope>NUCLEOTIDE SEQUENCE</scope>
    <source>
        <strain evidence="6">RBIC_L_NR</strain>
    </source>
</reference>
<feature type="transmembrane region" description="Helical" evidence="5">
    <location>
        <begin position="12"/>
        <end position="33"/>
    </location>
</feature>
<dbReference type="Proteomes" id="UP001162156">
    <property type="component" value="Unassembled WGS sequence"/>
</dbReference>
<evidence type="ECO:0000256" key="1">
    <source>
        <dbReference type="ARBA" id="ARBA00004728"/>
    </source>
</evidence>
<keyword evidence="5" id="KW-0472">Membrane</keyword>
<dbReference type="GO" id="GO:0006654">
    <property type="term" value="P:phosphatidic acid biosynthetic process"/>
    <property type="evidence" value="ECO:0007669"/>
    <property type="project" value="TreeGrafter"/>
</dbReference>
<accession>A0AAV8ZED8</accession>
<dbReference type="SUPFAM" id="SSF69593">
    <property type="entry name" value="Glycerol-3-phosphate (1)-acyltransferase"/>
    <property type="match status" value="1"/>
</dbReference>
<evidence type="ECO:0000256" key="5">
    <source>
        <dbReference type="SAM" id="Phobius"/>
    </source>
</evidence>
<proteinExistence type="predicted"/>
<gene>
    <name evidence="6" type="ORF">NQ314_005821</name>
</gene>